<keyword evidence="3" id="KW-1185">Reference proteome</keyword>
<reference evidence="2 3" key="1">
    <citation type="journal article" date="2019" name="Commun. Biol.">
        <title>The bagworm genome reveals a unique fibroin gene that provides high tensile strength.</title>
        <authorList>
            <person name="Kono N."/>
            <person name="Nakamura H."/>
            <person name="Ohtoshi R."/>
            <person name="Tomita M."/>
            <person name="Numata K."/>
            <person name="Arakawa K."/>
        </authorList>
    </citation>
    <scope>NUCLEOTIDE SEQUENCE [LARGE SCALE GENOMIC DNA]</scope>
</reference>
<evidence type="ECO:0000256" key="1">
    <source>
        <dbReference type="SAM" id="MobiDB-lite"/>
    </source>
</evidence>
<feature type="region of interest" description="Disordered" evidence="1">
    <location>
        <begin position="88"/>
        <end position="115"/>
    </location>
</feature>
<dbReference type="AlphaFoldDB" id="A0A4C1UKE3"/>
<accession>A0A4C1UKE3</accession>
<name>A0A4C1UKE3_EUMVA</name>
<proteinExistence type="predicted"/>
<organism evidence="2 3">
    <name type="scientific">Eumeta variegata</name>
    <name type="common">Bagworm moth</name>
    <name type="synonym">Eumeta japonica</name>
    <dbReference type="NCBI Taxonomy" id="151549"/>
    <lineage>
        <taxon>Eukaryota</taxon>
        <taxon>Metazoa</taxon>
        <taxon>Ecdysozoa</taxon>
        <taxon>Arthropoda</taxon>
        <taxon>Hexapoda</taxon>
        <taxon>Insecta</taxon>
        <taxon>Pterygota</taxon>
        <taxon>Neoptera</taxon>
        <taxon>Endopterygota</taxon>
        <taxon>Lepidoptera</taxon>
        <taxon>Glossata</taxon>
        <taxon>Ditrysia</taxon>
        <taxon>Tineoidea</taxon>
        <taxon>Psychidae</taxon>
        <taxon>Oiketicinae</taxon>
        <taxon>Eumeta</taxon>
    </lineage>
</organism>
<dbReference type="EMBL" id="BGZK01000186">
    <property type="protein sequence ID" value="GBP26895.1"/>
    <property type="molecule type" value="Genomic_DNA"/>
</dbReference>
<evidence type="ECO:0000313" key="3">
    <source>
        <dbReference type="Proteomes" id="UP000299102"/>
    </source>
</evidence>
<gene>
    <name evidence="2" type="ORF">EVAR_16477_1</name>
</gene>
<feature type="compositionally biased region" description="Polar residues" evidence="1">
    <location>
        <begin position="97"/>
        <end position="107"/>
    </location>
</feature>
<sequence length="165" mass="18174">MTGAMVSEPFLDSTLCTSSSTTARRDAIRSAISTLGHGGVYNSLSVRFDEPPDILTSIKQKWKTGLRAGLSRSSRGPRRVMDEAAMRMRARPGGSPMRSTTDDSTCSPKHGESDIKIRPDFVRNGIVTGNGIEIANETRRRIESPDREDSYGELDRGYNPPRDQN</sequence>
<feature type="region of interest" description="Disordered" evidence="1">
    <location>
        <begin position="128"/>
        <end position="165"/>
    </location>
</feature>
<protein>
    <submittedName>
        <fullName evidence="2">Uncharacterized protein</fullName>
    </submittedName>
</protein>
<dbReference type="Proteomes" id="UP000299102">
    <property type="component" value="Unassembled WGS sequence"/>
</dbReference>
<comment type="caution">
    <text evidence="2">The sequence shown here is derived from an EMBL/GenBank/DDBJ whole genome shotgun (WGS) entry which is preliminary data.</text>
</comment>
<evidence type="ECO:0000313" key="2">
    <source>
        <dbReference type="EMBL" id="GBP26895.1"/>
    </source>
</evidence>
<feature type="compositionally biased region" description="Basic and acidic residues" evidence="1">
    <location>
        <begin position="136"/>
        <end position="156"/>
    </location>
</feature>